<name>R4V5K5_9GAMM</name>
<evidence type="ECO:0008006" key="3">
    <source>
        <dbReference type="Google" id="ProtNLM"/>
    </source>
</evidence>
<evidence type="ECO:0000313" key="1">
    <source>
        <dbReference type="EMBL" id="AGM41199.1"/>
    </source>
</evidence>
<organism evidence="1 2">
    <name type="scientific">Spiribacter salinus M19-40</name>
    <dbReference type="NCBI Taxonomy" id="1260251"/>
    <lineage>
        <taxon>Bacteria</taxon>
        <taxon>Pseudomonadati</taxon>
        <taxon>Pseudomonadota</taxon>
        <taxon>Gammaproteobacteria</taxon>
        <taxon>Chromatiales</taxon>
        <taxon>Ectothiorhodospiraceae</taxon>
        <taxon>Spiribacter</taxon>
    </lineage>
</organism>
<sequence length="95" mass="10746">MAAVGCLVIAAVAWQRHWPRQRRAVRAFGPLGGGQWWVETAAGQRWQGELSDAVVWPTLVFFSLKSGWRYRGVMVPCDALSGEAHRQLRRLLMAR</sequence>
<dbReference type="HOGENOM" id="CLU_2371372_0_0_6"/>
<dbReference type="Proteomes" id="UP000017881">
    <property type="component" value="Chromosome"/>
</dbReference>
<proteinExistence type="predicted"/>
<accession>R4V5K5</accession>
<protein>
    <recommendedName>
        <fullName evidence="3">Toxin CptA</fullName>
    </recommendedName>
</protein>
<dbReference type="RefSeq" id="WP_016353506.1">
    <property type="nucleotide sequence ID" value="NC_021291.1"/>
</dbReference>
<dbReference type="OrthoDB" id="9992514at2"/>
<dbReference type="EMBL" id="CP005963">
    <property type="protein sequence ID" value="AGM41199.1"/>
    <property type="molecule type" value="Genomic_DNA"/>
</dbReference>
<keyword evidence="2" id="KW-1185">Reference proteome</keyword>
<gene>
    <name evidence="1" type="ORF">SPISAL_05525</name>
</gene>
<dbReference type="AlphaFoldDB" id="R4V5K5"/>
<evidence type="ECO:0000313" key="2">
    <source>
        <dbReference type="Proteomes" id="UP000017881"/>
    </source>
</evidence>
<dbReference type="KEGG" id="ssal:SPISAL_05525"/>
<reference evidence="1 2" key="1">
    <citation type="journal article" date="2013" name="Genome Announc.">
        <title>Draft Genome of Spiribacter salinus M19-40, an Abundant Gammaproteobacterium in Aquatic Hypersaline Environments.</title>
        <authorList>
            <person name="Leon M.J."/>
            <person name="Ghai R."/>
            <person name="Fernandez A.B."/>
            <person name="Sanchez-Porro C."/>
            <person name="Rodriguez-Valera F."/>
            <person name="Ventosa A."/>
        </authorList>
    </citation>
    <scope>NUCLEOTIDE SEQUENCE [LARGE SCALE GENOMIC DNA]</scope>
    <source>
        <strain evidence="1">M19-40</strain>
    </source>
</reference>